<organism evidence="5">
    <name type="scientific">uncultured Bacteroidota bacterium</name>
    <dbReference type="NCBI Taxonomy" id="152509"/>
    <lineage>
        <taxon>Bacteria</taxon>
        <taxon>Pseudomonadati</taxon>
        <taxon>Bacteroidota</taxon>
        <taxon>environmental samples</taxon>
    </lineage>
</organism>
<evidence type="ECO:0000313" key="5">
    <source>
        <dbReference type="EMBL" id="BAL55283.1"/>
    </source>
</evidence>
<protein>
    <submittedName>
        <fullName evidence="5">Hypothetical conserved protein</fullName>
    </submittedName>
</protein>
<evidence type="ECO:0000259" key="4">
    <source>
        <dbReference type="Pfam" id="PF00501"/>
    </source>
</evidence>
<accession>H5SGJ7</accession>
<dbReference type="InterPro" id="IPR000873">
    <property type="entry name" value="AMP-dep_synth/lig_dom"/>
</dbReference>
<gene>
    <name evidence="5" type="ORF">HGMM_F25B04C26</name>
</gene>
<dbReference type="InterPro" id="IPR020845">
    <property type="entry name" value="AMP-binding_CS"/>
</dbReference>
<dbReference type="SUPFAM" id="SSF56801">
    <property type="entry name" value="Acetyl-CoA synthetase-like"/>
    <property type="match status" value="1"/>
</dbReference>
<evidence type="ECO:0000256" key="3">
    <source>
        <dbReference type="ARBA" id="ARBA00023098"/>
    </source>
</evidence>
<dbReference type="AlphaFoldDB" id="H5SGJ7"/>
<dbReference type="PANTHER" id="PTHR43272">
    <property type="entry name" value="LONG-CHAIN-FATTY-ACID--COA LIGASE"/>
    <property type="match status" value="1"/>
</dbReference>
<dbReference type="GO" id="GO:0004467">
    <property type="term" value="F:long-chain fatty acid-CoA ligase activity"/>
    <property type="evidence" value="ECO:0007669"/>
    <property type="project" value="TreeGrafter"/>
</dbReference>
<reference evidence="5" key="1">
    <citation type="journal article" date="2005" name="Environ. Microbiol.">
        <title>Genetic and functional properties of uncultivated thermophilic crenarchaeotes from a subsurface gold mine as revealed by analysis of genome fragments.</title>
        <authorList>
            <person name="Nunoura T."/>
            <person name="Hirayama H."/>
            <person name="Takami H."/>
            <person name="Oida H."/>
            <person name="Nishi S."/>
            <person name="Shimamura S."/>
            <person name="Suzuki Y."/>
            <person name="Inagaki F."/>
            <person name="Takai K."/>
            <person name="Nealson K.H."/>
            <person name="Horikoshi K."/>
        </authorList>
    </citation>
    <scope>NUCLEOTIDE SEQUENCE</scope>
</reference>
<sequence length="601" mass="67830">MEIRRLHDILEEQLQHPRPDAIAGKKQGEWRTYSTQEVAQLADALSRAFLKLGLKKGDRIALVANNRPEWNFVDLGAIQIGLVVVPMYANSIPADYEYILNHSESRILFCAGGDIWQKVRSILPHCPNLEKVYVFDPEPDATSWEEFLALGKDDTTDLRPYKEAVQPEDWATFLYTSGTTGTPKGVILTHHNIVSNVLTVRSLNLIPRSPEGQRLRALSFLPLNHSFERMVFYTYLAMGIGVYYAESLDTIAQNLREVKPHVFTSVPRLLEKVYERIMATAQTLTGLKRTLFFWAMDLVKDYDPEAPYPLGYRLQLGLARTLVFKKWKEALGGNVSLIVTGAAALPQHLARIFWGAGIPIMEGYGLTETSPVISVNTFDAHRLGSVGRPIPGVEVRIEPLEGYTEGEGEIVVRGPNVMVGYYKNPEATAEVLKEGWFYTGDVGKLDKDGFLYITDRKKELFKTAGGKYIAPQPIESALKSSLFIEQAMVVGEYRKFPAALIVPSFPNLEKWAKEQGLSYTSREELVHHPRVVELIQAEVDRINAQFSQYERPKKFILLTKEWTIEGGELTPTLKLKRRVILSQYKDAIEALYAEAEAQPSR</sequence>
<name>H5SGJ7_9BACT</name>
<dbReference type="Pfam" id="PF00501">
    <property type="entry name" value="AMP-binding"/>
    <property type="match status" value="1"/>
</dbReference>
<keyword evidence="2" id="KW-0276">Fatty acid metabolism</keyword>
<dbReference type="EMBL" id="AP011714">
    <property type="protein sequence ID" value="BAL55283.1"/>
    <property type="molecule type" value="Genomic_DNA"/>
</dbReference>
<dbReference type="InterPro" id="IPR042099">
    <property type="entry name" value="ANL_N_sf"/>
</dbReference>
<dbReference type="PANTHER" id="PTHR43272:SF32">
    <property type="entry name" value="AMP-DEPENDENT SYNTHETASE_LIGASE DOMAIN-CONTAINING PROTEIN"/>
    <property type="match status" value="1"/>
</dbReference>
<keyword evidence="1" id="KW-0436">Ligase</keyword>
<dbReference type="Pfam" id="PF23562">
    <property type="entry name" value="AMP-binding_C_3"/>
    <property type="match status" value="1"/>
</dbReference>
<feature type="domain" description="AMP-dependent synthetase/ligase" evidence="4">
    <location>
        <begin position="18"/>
        <end position="422"/>
    </location>
</feature>
<keyword evidence="3" id="KW-0443">Lipid metabolism</keyword>
<dbReference type="GO" id="GO:0016020">
    <property type="term" value="C:membrane"/>
    <property type="evidence" value="ECO:0007669"/>
    <property type="project" value="TreeGrafter"/>
</dbReference>
<dbReference type="CDD" id="cd05907">
    <property type="entry name" value="VL_LC_FACS_like"/>
    <property type="match status" value="1"/>
</dbReference>
<dbReference type="Gene3D" id="3.40.50.12780">
    <property type="entry name" value="N-terminal domain of ligase-like"/>
    <property type="match status" value="2"/>
</dbReference>
<evidence type="ECO:0000256" key="1">
    <source>
        <dbReference type="ARBA" id="ARBA00022598"/>
    </source>
</evidence>
<dbReference type="PROSITE" id="PS00455">
    <property type="entry name" value="AMP_BINDING"/>
    <property type="match status" value="1"/>
</dbReference>
<evidence type="ECO:0000256" key="2">
    <source>
        <dbReference type="ARBA" id="ARBA00022832"/>
    </source>
</evidence>
<proteinExistence type="predicted"/>
<reference evidence="5" key="2">
    <citation type="journal article" date="2012" name="PLoS ONE">
        <title>A Deeply Branching Thermophilic Bacterium with an Ancient Acetyl-CoA Pathway Dominates a Subsurface Ecosystem.</title>
        <authorList>
            <person name="Takami H."/>
            <person name="Noguchi H."/>
            <person name="Takaki Y."/>
            <person name="Uchiyama I."/>
            <person name="Toyoda A."/>
            <person name="Nishi S."/>
            <person name="Chee G.-J."/>
            <person name="Arai W."/>
            <person name="Nunoura T."/>
            <person name="Itoh T."/>
            <person name="Hattori M."/>
            <person name="Takai K."/>
        </authorList>
    </citation>
    <scope>NUCLEOTIDE SEQUENCE</scope>
</reference>